<comment type="caution">
    <text evidence="2">The sequence shown here is derived from an EMBL/GenBank/DDBJ whole genome shotgun (WGS) entry which is preliminary data.</text>
</comment>
<protein>
    <submittedName>
        <fullName evidence="2">Uncharacterized protein</fullName>
    </submittedName>
</protein>
<feature type="compositionally biased region" description="Low complexity" evidence="1">
    <location>
        <begin position="551"/>
        <end position="560"/>
    </location>
</feature>
<organism evidence="2 3">
    <name type="scientific">Favolaschia claudopus</name>
    <dbReference type="NCBI Taxonomy" id="2862362"/>
    <lineage>
        <taxon>Eukaryota</taxon>
        <taxon>Fungi</taxon>
        <taxon>Dikarya</taxon>
        <taxon>Basidiomycota</taxon>
        <taxon>Agaricomycotina</taxon>
        <taxon>Agaricomycetes</taxon>
        <taxon>Agaricomycetidae</taxon>
        <taxon>Agaricales</taxon>
        <taxon>Marasmiineae</taxon>
        <taxon>Mycenaceae</taxon>
        <taxon>Favolaschia</taxon>
    </lineage>
</organism>
<accession>A0AAV9ZZG1</accession>
<evidence type="ECO:0000313" key="2">
    <source>
        <dbReference type="EMBL" id="KAK6996510.1"/>
    </source>
</evidence>
<gene>
    <name evidence="2" type="ORF">R3P38DRAFT_3222199</name>
</gene>
<evidence type="ECO:0000256" key="1">
    <source>
        <dbReference type="SAM" id="MobiDB-lite"/>
    </source>
</evidence>
<sequence>MDSIYLSDKHGDLLVPLWTLNAGTPFCSFLAPFSSVSAHILKYAYAVPMLLEENTSLETLREINVSKEAFWYNPREHWLGFIPKLPPPVGPFYEGWVDPVKLAFSEAYVSSVEESASGYDSDGRSTPSRVYGYRADYDWADSMCELNDALESIWRSAIANTDFYRKGQWPGTYGETPRPVDKFRLKDTYRHEDEVQAVVLRSRLLLRSQVGFIAWVFSVITVKDARLSEDDENLLAAMRLPDRPKTGSVYNLSRDRYEVNFDHLINNDVPFHYAWTKAERDDSLYLRYSPEYHMEVTDVVRGVDNPRASDFSVQSLRSFPTWKRKLQLTDWELRNLKGGKRGSVLSEFSPSWAYEVIYEFGYGARPIYHWNIIRAYSERFKAAVHEGEYGTLCTFFRYDPIGEDEPSFSRPPPVHRFPLTDYAADCSEDYPEEKSFYYEPTVRARERSKTLYAPRPGRAFNTFNGHPVREVNVQQGPRVKGKPRALIHRIERRIQDSSSGSYGEVLDPSPLKERLGGFAPEGYSPPPSPSVSRSRSPVRSSEWAKKMAGGRVRSSRSLSPRRVDKGKRRMRSRSVETSRTLDTSADGPPASLEGEFYSMESREHSPERMALDLPSAADDVAAVEGGSGLPEAPTVLQVASQFHYNGEHEAVDALSQFAPMIVEREPRLQPYVNAKWNIPWLDEGVLVMDDSRTLVRLKFLAATNPFALSNVKSVLELAVRFGMPFEVYIPLAKANDFRDPSLSMLAKNSLAAVYSAGYHDEPMTWAGLGEEHQYNIYLANLLHLLERPNAVAFIAKGGICKFVAELYAPNLAYRFFQGPSAQVSEFARGKTRRIEKGGQPGLYTSDQVSEAEVSMLLGYVKGASMGGDKTLWPPQALFEKYSAHMRGYISSGAYNMLDNLRRKIVNEQCYEWRNRQEWIAYLRGGSKGKFAPFHAPRAEDFELGSRMLGFSFPMDWECEKVSRIVLPEIFDPNSILE</sequence>
<feature type="compositionally biased region" description="Low complexity" evidence="1">
    <location>
        <begin position="530"/>
        <end position="541"/>
    </location>
</feature>
<dbReference type="EMBL" id="JAWWNJ010000097">
    <property type="protein sequence ID" value="KAK6996510.1"/>
    <property type="molecule type" value="Genomic_DNA"/>
</dbReference>
<evidence type="ECO:0000313" key="3">
    <source>
        <dbReference type="Proteomes" id="UP001362999"/>
    </source>
</evidence>
<keyword evidence="3" id="KW-1185">Reference proteome</keyword>
<dbReference type="Proteomes" id="UP001362999">
    <property type="component" value="Unassembled WGS sequence"/>
</dbReference>
<dbReference type="AlphaFoldDB" id="A0AAV9ZZG1"/>
<feature type="region of interest" description="Disordered" evidence="1">
    <location>
        <begin position="491"/>
        <end position="593"/>
    </location>
</feature>
<proteinExistence type="predicted"/>
<name>A0AAV9ZZG1_9AGAR</name>
<reference evidence="2 3" key="1">
    <citation type="journal article" date="2024" name="J Genomics">
        <title>Draft genome sequencing and assembly of Favolaschia claudopus CIRM-BRFM 2984 isolated from oak limbs.</title>
        <authorList>
            <person name="Navarro D."/>
            <person name="Drula E."/>
            <person name="Chaduli D."/>
            <person name="Cazenave R."/>
            <person name="Ahrendt S."/>
            <person name="Wang J."/>
            <person name="Lipzen A."/>
            <person name="Daum C."/>
            <person name="Barry K."/>
            <person name="Grigoriev I.V."/>
            <person name="Favel A."/>
            <person name="Rosso M.N."/>
            <person name="Martin F."/>
        </authorList>
    </citation>
    <scope>NUCLEOTIDE SEQUENCE [LARGE SCALE GENOMIC DNA]</scope>
    <source>
        <strain evidence="2 3">CIRM-BRFM 2984</strain>
    </source>
</reference>